<reference evidence="2" key="1">
    <citation type="submission" date="2022-09" db="EMBL/GenBank/DDBJ databases">
        <title>Fusarium specimens isolated from Avocado Roots.</title>
        <authorList>
            <person name="Stajich J."/>
            <person name="Roper C."/>
            <person name="Heimlech-Rivalta G."/>
        </authorList>
    </citation>
    <scope>NUCLEOTIDE SEQUENCE</scope>
    <source>
        <strain evidence="2">CF00095</strain>
    </source>
</reference>
<evidence type="ECO:0000313" key="2">
    <source>
        <dbReference type="EMBL" id="KAJ4135235.1"/>
    </source>
</evidence>
<feature type="region of interest" description="Disordered" evidence="1">
    <location>
        <begin position="1"/>
        <end position="146"/>
    </location>
</feature>
<dbReference type="EMBL" id="JAOQBH010000006">
    <property type="protein sequence ID" value="KAJ4135235.1"/>
    <property type="molecule type" value="Genomic_DNA"/>
</dbReference>
<gene>
    <name evidence="2" type="ORF">NW768_004856</name>
</gene>
<feature type="compositionally biased region" description="Polar residues" evidence="1">
    <location>
        <begin position="577"/>
        <end position="603"/>
    </location>
</feature>
<name>A0ABQ8RHD3_FUSEQ</name>
<feature type="compositionally biased region" description="Polar residues" evidence="1">
    <location>
        <begin position="120"/>
        <end position="135"/>
    </location>
</feature>
<dbReference type="Proteomes" id="UP001152024">
    <property type="component" value="Unassembled WGS sequence"/>
</dbReference>
<comment type="caution">
    <text evidence="2">The sequence shown here is derived from an EMBL/GenBank/DDBJ whole genome shotgun (WGS) entry which is preliminary data.</text>
</comment>
<organism evidence="2 3">
    <name type="scientific">Fusarium equiseti</name>
    <name type="common">Fusarium scirpi</name>
    <dbReference type="NCBI Taxonomy" id="61235"/>
    <lineage>
        <taxon>Eukaryota</taxon>
        <taxon>Fungi</taxon>
        <taxon>Dikarya</taxon>
        <taxon>Ascomycota</taxon>
        <taxon>Pezizomycotina</taxon>
        <taxon>Sordariomycetes</taxon>
        <taxon>Hypocreomycetidae</taxon>
        <taxon>Hypocreales</taxon>
        <taxon>Nectriaceae</taxon>
        <taxon>Fusarium</taxon>
        <taxon>Fusarium incarnatum-equiseti species complex</taxon>
    </lineage>
</organism>
<evidence type="ECO:0000256" key="1">
    <source>
        <dbReference type="SAM" id="MobiDB-lite"/>
    </source>
</evidence>
<proteinExistence type="predicted"/>
<protein>
    <submittedName>
        <fullName evidence="2">Uncharacterized protein</fullName>
    </submittedName>
</protein>
<feature type="region of interest" description="Disordered" evidence="1">
    <location>
        <begin position="575"/>
        <end position="628"/>
    </location>
</feature>
<accession>A0ABQ8RHD3</accession>
<sequence length="737" mass="84466">MVSETKGKAPHVTFDDSHQPSSSSRRNSHSNLQPSQTLNTQEQAHGSVDEDLYFSSMQSSTGQRRSSNRNSSSYNIPRRAESFSRDSSPVPPSQYQLLSRGQGPIPDRSSLKSIPENYPLDSQQEQTPAPSSGLNNKGPFVPDIYPQYYNGVRNQQSPMDYRAHYQNGSNVPATHPYAHSSFTQGARPTDDPEKVRLRAELAAYQVTEERVKASEKQREREKQIRKEAEAELQRKMEDIQKSRDEVKKDLEKVKKEAEEDTWKRAQTAQREHEAKQAEQERQAKIMESEIRIKIEMERKTEEAEKRAREKLEHEMELRLQEKIKGKMDDFMELAKQRFLTIERSSLHRGATEWRGNHDQLDYEAYQDQQMKQQAPPPNQPHGYREYPEESLTHSSPSLSQSHRTENSTSIADRFHGGRPPSVPVAPSQFFYDYEPRSQGGSPCYDQRPSFHPHAAPPPRRRTGHMPPGHNPWHPPVQEHTRRHIPRLPSLAEELTFAFTEFLRDWNLNDRMAGSVVDERAHFAYPPSEGQASVDPREFYFPADRASAFENHREWREGGHRQYWAQHFDETDQMLDPRTQTFHGPFPSTNMAPQPQPSSNQSIVNGDDDSDSDQASTYETPPESQAGDVMIGEDTARGQTVAAIAPVAKRQTAESIPRRRVALDNDGHRTYVNSSLEDSFRDRKMAEQLSAATAHMNLRGKPSEYGFVPGIKHSPMEREISQYLITDDMDQYELEPLD</sequence>
<evidence type="ECO:0000313" key="3">
    <source>
        <dbReference type="Proteomes" id="UP001152024"/>
    </source>
</evidence>
<feature type="compositionally biased region" description="Polar residues" evidence="1">
    <location>
        <begin position="612"/>
        <end position="622"/>
    </location>
</feature>
<feature type="region of interest" description="Disordered" evidence="1">
    <location>
        <begin position="162"/>
        <end position="191"/>
    </location>
</feature>
<feature type="region of interest" description="Disordered" evidence="1">
    <location>
        <begin position="208"/>
        <end position="230"/>
    </location>
</feature>
<keyword evidence="3" id="KW-1185">Reference proteome</keyword>
<feature type="compositionally biased region" description="Low complexity" evidence="1">
    <location>
        <begin position="19"/>
        <end position="31"/>
    </location>
</feature>
<feature type="compositionally biased region" description="Basic and acidic residues" evidence="1">
    <location>
        <begin position="382"/>
        <end position="391"/>
    </location>
</feature>
<feature type="compositionally biased region" description="Low complexity" evidence="1">
    <location>
        <begin position="392"/>
        <end position="401"/>
    </location>
</feature>
<feature type="compositionally biased region" description="Polar residues" evidence="1">
    <location>
        <begin position="32"/>
        <end position="44"/>
    </location>
</feature>
<feature type="region of interest" description="Disordered" evidence="1">
    <location>
        <begin position="367"/>
        <end position="462"/>
    </location>
</feature>
<feature type="compositionally biased region" description="Low complexity" evidence="1">
    <location>
        <begin position="59"/>
        <end position="77"/>
    </location>
</feature>
<feature type="region of interest" description="Disordered" evidence="1">
    <location>
        <begin position="252"/>
        <end position="284"/>
    </location>
</feature>